<dbReference type="Proteomes" id="UP000343317">
    <property type="component" value="Unassembled WGS sequence"/>
</dbReference>
<protein>
    <submittedName>
        <fullName evidence="2">Uncharacterized protein</fullName>
    </submittedName>
</protein>
<dbReference type="AlphaFoldDB" id="A0A5E4W0H0"/>
<proteinExistence type="predicted"/>
<keyword evidence="3" id="KW-1185">Reference proteome</keyword>
<feature type="compositionally biased region" description="Basic and acidic residues" evidence="1">
    <location>
        <begin position="49"/>
        <end position="61"/>
    </location>
</feature>
<accession>A0A5E4W0H0</accession>
<organism evidence="2 3">
    <name type="scientific">Pandoraea horticolens</name>
    <dbReference type="NCBI Taxonomy" id="2508298"/>
    <lineage>
        <taxon>Bacteria</taxon>
        <taxon>Pseudomonadati</taxon>
        <taxon>Pseudomonadota</taxon>
        <taxon>Betaproteobacteria</taxon>
        <taxon>Burkholderiales</taxon>
        <taxon>Burkholderiaceae</taxon>
        <taxon>Pandoraea</taxon>
    </lineage>
</organism>
<sequence length="61" mass="6501">MMVTCMAVRSDDLSPKSVSGTGVAIHTSQCSASTAIATHQMLRGKRAPRGRDDRRLVIDSA</sequence>
<name>A0A5E4W0H0_9BURK</name>
<gene>
    <name evidence="2" type="ORF">PHO31112_02942</name>
</gene>
<dbReference type="EMBL" id="CABPSM010000008">
    <property type="protein sequence ID" value="VVE17339.1"/>
    <property type="molecule type" value="Genomic_DNA"/>
</dbReference>
<feature type="region of interest" description="Disordered" evidence="1">
    <location>
        <begin position="40"/>
        <end position="61"/>
    </location>
</feature>
<evidence type="ECO:0000313" key="2">
    <source>
        <dbReference type="EMBL" id="VVE17339.1"/>
    </source>
</evidence>
<evidence type="ECO:0000313" key="3">
    <source>
        <dbReference type="Proteomes" id="UP000343317"/>
    </source>
</evidence>
<evidence type="ECO:0000256" key="1">
    <source>
        <dbReference type="SAM" id="MobiDB-lite"/>
    </source>
</evidence>
<reference evidence="2 3" key="1">
    <citation type="submission" date="2019-08" db="EMBL/GenBank/DDBJ databases">
        <authorList>
            <person name="Peeters C."/>
        </authorList>
    </citation>
    <scope>NUCLEOTIDE SEQUENCE [LARGE SCALE GENOMIC DNA]</scope>
    <source>
        <strain evidence="2 3">LMG 31112</strain>
    </source>
</reference>